<dbReference type="EMBL" id="LR778301">
    <property type="protein sequence ID" value="CAB1369079.1"/>
    <property type="molecule type" value="Genomic_DNA"/>
</dbReference>
<evidence type="ECO:0000313" key="2">
    <source>
        <dbReference type="EMBL" id="CAB1369079.1"/>
    </source>
</evidence>
<name>A0A6S6XY65_9PROT</name>
<accession>A0A6S6XY65</accession>
<evidence type="ECO:0000313" key="3">
    <source>
        <dbReference type="Proteomes" id="UP000515733"/>
    </source>
</evidence>
<protein>
    <submittedName>
        <fullName evidence="2">Uncharacterized protein</fullName>
    </submittedName>
</protein>
<dbReference type="KEGG" id="doe:DENOEST_1914"/>
<proteinExistence type="predicted"/>
<reference evidence="2 3" key="1">
    <citation type="submission" date="2020-03" db="EMBL/GenBank/DDBJ databases">
        <authorList>
            <consortium name="Genoscope - CEA"/>
            <person name="William W."/>
        </authorList>
    </citation>
    <scope>NUCLEOTIDE SEQUENCE [LARGE SCALE GENOMIC DNA]</scope>
    <source>
        <strain evidence="3">DSM 16959</strain>
    </source>
</reference>
<evidence type="ECO:0000256" key="1">
    <source>
        <dbReference type="SAM" id="MobiDB-lite"/>
    </source>
</evidence>
<keyword evidence="3" id="KW-1185">Reference proteome</keyword>
<sequence length="80" mass="8846">MLQQAVEDAKGNVRSMDGAERKPGSMQREALTWIFHGIPMLPNSFDSICGILEIDPDWARQRLRLLPGVRRGLDAGELGG</sequence>
<dbReference type="Proteomes" id="UP000515733">
    <property type="component" value="Chromosome"/>
</dbReference>
<gene>
    <name evidence="2" type="ORF">DENOEST_1914</name>
</gene>
<organism evidence="2 3">
    <name type="scientific">Denitratisoma oestradiolicum</name>
    <dbReference type="NCBI Taxonomy" id="311182"/>
    <lineage>
        <taxon>Bacteria</taxon>
        <taxon>Pseudomonadati</taxon>
        <taxon>Pseudomonadota</taxon>
        <taxon>Betaproteobacteria</taxon>
        <taxon>Nitrosomonadales</taxon>
        <taxon>Sterolibacteriaceae</taxon>
        <taxon>Denitratisoma</taxon>
    </lineage>
</organism>
<feature type="compositionally biased region" description="Basic and acidic residues" evidence="1">
    <location>
        <begin position="7"/>
        <end position="23"/>
    </location>
</feature>
<dbReference type="AlphaFoldDB" id="A0A6S6XY65"/>
<feature type="region of interest" description="Disordered" evidence="1">
    <location>
        <begin position="1"/>
        <end position="24"/>
    </location>
</feature>